<evidence type="ECO:0000313" key="3">
    <source>
        <dbReference type="Proteomes" id="UP001303587"/>
    </source>
</evidence>
<gene>
    <name evidence="2" type="ORF">MsAc7_04380</name>
</gene>
<evidence type="ECO:0008006" key="4">
    <source>
        <dbReference type="Google" id="ProtNLM"/>
    </source>
</evidence>
<sequence>MLLKYFLINNEKEEFGQNFAEVLLKHLDNNHDDETLHFQNKSFQYAISEIQKNQIYFLEINQEDPDALDLLTHKIDNYHKPPHFKKILVYDELSEHYCDLLYPCFNKFERLLREFVWRLMISMFGKDWIESVPTEIQAEVKGRVGRTSKLDEIILYELTYDQWEQFLFSPYADLTEKQMLAEIKMLLDHDNHGCGESELLQNPAVLIEINRLIQQNEPKSLWKRYFENKFNICDLEEDLKILQPNRNIVAHSKILDLNKNQTRREEYDCIRQICDKQIRQLECVLNQTVYVDINDADLSEMNRQLERFYEKSPIREAIGKRHQKMVDAVSSVYKSPAIPAVIEKVSKFGKSRRMAGSFQKIQALSSMSDEEFIRHLEQESQQRAQQKARRLKPGQKELEAPKNEEKKE</sequence>
<dbReference type="GeneID" id="89229558"/>
<accession>A0AA96V1U4</accession>
<proteinExistence type="predicted"/>
<name>A0AA96V1U4_9EURY</name>
<evidence type="ECO:0000256" key="1">
    <source>
        <dbReference type="SAM" id="MobiDB-lite"/>
    </source>
</evidence>
<keyword evidence="3" id="KW-1185">Reference proteome</keyword>
<evidence type="ECO:0000313" key="2">
    <source>
        <dbReference type="EMBL" id="WNY24909.1"/>
    </source>
</evidence>
<dbReference type="RefSeq" id="WP_338102971.1">
    <property type="nucleotide sequence ID" value="NZ_CP131060.1"/>
</dbReference>
<organism evidence="2 3">
    <name type="scientific">Methanolapillus millepedarum</name>
    <dbReference type="NCBI Taxonomy" id="3028296"/>
    <lineage>
        <taxon>Archaea</taxon>
        <taxon>Methanobacteriati</taxon>
        <taxon>Methanobacteriota</taxon>
        <taxon>Stenosarchaea group</taxon>
        <taxon>Methanomicrobia</taxon>
        <taxon>Methanosarcinales</taxon>
        <taxon>Methanosarcinaceae</taxon>
        <taxon>Methanolapillus</taxon>
    </lineage>
</organism>
<reference evidence="2 3" key="1">
    <citation type="submission" date="2023-07" db="EMBL/GenBank/DDBJ databases">
        <title>Closed genoem sequence of Methanosarcinaceae archaeon Ac7.</title>
        <authorList>
            <person name="Poehlein A."/>
            <person name="Protasov E."/>
            <person name="Platt K."/>
            <person name="Reeh H."/>
            <person name="Daniel R."/>
            <person name="Brune A."/>
        </authorList>
    </citation>
    <scope>NUCLEOTIDE SEQUENCE [LARGE SCALE GENOMIC DNA]</scope>
    <source>
        <strain evidence="2 3">Ac7</strain>
    </source>
</reference>
<dbReference type="EMBL" id="CP131060">
    <property type="protein sequence ID" value="WNY24909.1"/>
    <property type="molecule type" value="Genomic_DNA"/>
</dbReference>
<dbReference type="Proteomes" id="UP001303587">
    <property type="component" value="Chromosome"/>
</dbReference>
<feature type="compositionally biased region" description="Basic and acidic residues" evidence="1">
    <location>
        <begin position="394"/>
        <end position="408"/>
    </location>
</feature>
<protein>
    <recommendedName>
        <fullName evidence="4">Apea-like HEPN domain-containing protein</fullName>
    </recommendedName>
</protein>
<feature type="region of interest" description="Disordered" evidence="1">
    <location>
        <begin position="377"/>
        <end position="408"/>
    </location>
</feature>
<dbReference type="AlphaFoldDB" id="A0AA96V1U4"/>